<protein>
    <submittedName>
        <fullName evidence="2">Helix-turn-helix transcriptional regulator</fullName>
    </submittedName>
</protein>
<dbReference type="Pfam" id="PF13560">
    <property type="entry name" value="HTH_31"/>
    <property type="match status" value="1"/>
</dbReference>
<feature type="domain" description="HTH cro/C1-type" evidence="1">
    <location>
        <begin position="21"/>
        <end position="73"/>
    </location>
</feature>
<dbReference type="Gene3D" id="1.10.260.40">
    <property type="entry name" value="lambda repressor-like DNA-binding domains"/>
    <property type="match status" value="1"/>
</dbReference>
<evidence type="ECO:0000313" key="2">
    <source>
        <dbReference type="EMBL" id="TYZ24962.1"/>
    </source>
</evidence>
<dbReference type="OrthoDB" id="9805856at2"/>
<sequence length="79" mass="9139">MLDSDLFRDVTVVQIVTPYARLRKLRGWSQEKAAEVFHTNKHAIVDIEAGRRDPGKHLIRTMDTVFGCKGRLIAYWLAR</sequence>
<evidence type="ECO:0000259" key="1">
    <source>
        <dbReference type="PROSITE" id="PS50943"/>
    </source>
</evidence>
<dbReference type="SUPFAM" id="SSF47413">
    <property type="entry name" value="lambda repressor-like DNA-binding domains"/>
    <property type="match status" value="1"/>
</dbReference>
<evidence type="ECO:0000313" key="3">
    <source>
        <dbReference type="Proteomes" id="UP000323646"/>
    </source>
</evidence>
<dbReference type="InterPro" id="IPR001387">
    <property type="entry name" value="Cro/C1-type_HTH"/>
</dbReference>
<dbReference type="AlphaFoldDB" id="A0A5D6WBX6"/>
<accession>A0A5D6WBX6</accession>
<name>A0A5D6WBX6_9FIRM</name>
<proteinExistence type="predicted"/>
<dbReference type="Proteomes" id="UP000323646">
    <property type="component" value="Unassembled WGS sequence"/>
</dbReference>
<reference evidence="2 3" key="1">
    <citation type="submission" date="2019-08" db="EMBL/GenBank/DDBJ databases">
        <title>Selenomonas sp. mPRGC5 and Selenomonas sp. mPRGC8 isolated from ruminal fluid of dairy goat (Capra hircus).</title>
        <authorList>
            <person name="Poothong S."/>
            <person name="Nuengjamnong C."/>
            <person name="Tanasupawat S."/>
        </authorList>
    </citation>
    <scope>NUCLEOTIDE SEQUENCE [LARGE SCALE GENOMIC DNA]</scope>
    <source>
        <strain evidence="3">mPRGC5</strain>
    </source>
</reference>
<keyword evidence="3" id="KW-1185">Reference proteome</keyword>
<comment type="caution">
    <text evidence="2">The sequence shown here is derived from an EMBL/GenBank/DDBJ whole genome shotgun (WGS) entry which is preliminary data.</text>
</comment>
<dbReference type="InterPro" id="IPR010982">
    <property type="entry name" value="Lambda_DNA-bd_dom_sf"/>
</dbReference>
<dbReference type="RefSeq" id="WP_149170581.1">
    <property type="nucleotide sequence ID" value="NZ_VTOY01000001.1"/>
</dbReference>
<dbReference type="PROSITE" id="PS50943">
    <property type="entry name" value="HTH_CROC1"/>
    <property type="match status" value="1"/>
</dbReference>
<dbReference type="CDD" id="cd00093">
    <property type="entry name" value="HTH_XRE"/>
    <property type="match status" value="1"/>
</dbReference>
<organism evidence="2 3">
    <name type="scientific">Selenomonas ruminis</name>
    <dbReference type="NCBI Taxonomy" id="2593411"/>
    <lineage>
        <taxon>Bacteria</taxon>
        <taxon>Bacillati</taxon>
        <taxon>Bacillota</taxon>
        <taxon>Negativicutes</taxon>
        <taxon>Selenomonadales</taxon>
        <taxon>Selenomonadaceae</taxon>
        <taxon>Selenomonas</taxon>
    </lineage>
</organism>
<dbReference type="EMBL" id="VTOY01000001">
    <property type="protein sequence ID" value="TYZ24962.1"/>
    <property type="molecule type" value="Genomic_DNA"/>
</dbReference>
<gene>
    <name evidence="2" type="ORF">FZ040_02685</name>
</gene>
<dbReference type="GO" id="GO:0003677">
    <property type="term" value="F:DNA binding"/>
    <property type="evidence" value="ECO:0007669"/>
    <property type="project" value="InterPro"/>
</dbReference>